<name>A0A1K1MPX9_RUMFL</name>
<proteinExistence type="predicted"/>
<organism evidence="2 3">
    <name type="scientific">Ruminococcus flavefaciens</name>
    <dbReference type="NCBI Taxonomy" id="1265"/>
    <lineage>
        <taxon>Bacteria</taxon>
        <taxon>Bacillati</taxon>
        <taxon>Bacillota</taxon>
        <taxon>Clostridia</taxon>
        <taxon>Eubacteriales</taxon>
        <taxon>Oscillospiraceae</taxon>
        <taxon>Ruminococcus</taxon>
    </lineage>
</organism>
<dbReference type="AlphaFoldDB" id="A0A1K1MPX9"/>
<evidence type="ECO:0000256" key="1">
    <source>
        <dbReference type="SAM" id="MobiDB-lite"/>
    </source>
</evidence>
<protein>
    <submittedName>
        <fullName evidence="2">Uncharacterized protein</fullName>
    </submittedName>
</protein>
<gene>
    <name evidence="2" type="ORF">SAMN02910280_1317</name>
</gene>
<feature type="region of interest" description="Disordered" evidence="1">
    <location>
        <begin position="23"/>
        <end position="55"/>
    </location>
</feature>
<dbReference type="Proteomes" id="UP000183461">
    <property type="component" value="Unassembled WGS sequence"/>
</dbReference>
<accession>A0A1K1MPX9</accession>
<evidence type="ECO:0000313" key="2">
    <source>
        <dbReference type="EMBL" id="SFW23998.1"/>
    </source>
</evidence>
<dbReference type="EMBL" id="FPIP01000002">
    <property type="protein sequence ID" value="SFW23998.1"/>
    <property type="molecule type" value="Genomic_DNA"/>
</dbReference>
<sequence length="55" mass="6645">MDKFVPYDKMSKKEQKKIDYAKRGSWNGVDPATKVAESDKKRYKRKPKHKNEDWE</sequence>
<reference evidence="2 3" key="1">
    <citation type="submission" date="2016-11" db="EMBL/GenBank/DDBJ databases">
        <authorList>
            <person name="Jaros S."/>
            <person name="Januszkiewicz K."/>
            <person name="Wedrychowicz H."/>
        </authorList>
    </citation>
    <scope>NUCLEOTIDE SEQUENCE [LARGE SCALE GENOMIC DNA]</scope>
    <source>
        <strain evidence="2 3">YL228</strain>
    </source>
</reference>
<dbReference type="RefSeq" id="WP_177243929.1">
    <property type="nucleotide sequence ID" value="NZ_FPIP01000002.1"/>
</dbReference>
<evidence type="ECO:0000313" key="3">
    <source>
        <dbReference type="Proteomes" id="UP000183461"/>
    </source>
</evidence>